<comment type="caution">
    <text evidence="4">The sequence shown here is derived from an EMBL/GenBank/DDBJ whole genome shotgun (WGS) entry which is preliminary data.</text>
</comment>
<dbReference type="OrthoDB" id="3573673at2"/>
<protein>
    <recommendedName>
        <fullName evidence="3">Cell envelope-related transcriptional attenuator domain-containing protein</fullName>
    </recommendedName>
</protein>
<dbReference type="EMBL" id="ASHR01000014">
    <property type="protein sequence ID" value="ERG64912.1"/>
    <property type="molecule type" value="Genomic_DNA"/>
</dbReference>
<dbReference type="PANTHER" id="PTHR33392:SF6">
    <property type="entry name" value="POLYISOPRENYL-TEICHOIC ACID--PEPTIDOGLYCAN TEICHOIC ACID TRANSFERASE TAGU"/>
    <property type="match status" value="1"/>
</dbReference>
<keyword evidence="2" id="KW-0812">Transmembrane</keyword>
<dbReference type="AlphaFoldDB" id="U1LS31"/>
<keyword evidence="5" id="KW-1185">Reference proteome</keyword>
<dbReference type="PANTHER" id="PTHR33392">
    <property type="entry name" value="POLYISOPRENYL-TEICHOIC ACID--PEPTIDOGLYCAN TEICHOIC ACID TRANSFERASE TAGU"/>
    <property type="match status" value="1"/>
</dbReference>
<dbReference type="InterPro" id="IPR050922">
    <property type="entry name" value="LytR/CpsA/Psr_CW_biosynth"/>
</dbReference>
<evidence type="ECO:0000256" key="1">
    <source>
        <dbReference type="ARBA" id="ARBA00006068"/>
    </source>
</evidence>
<organism evidence="4 5">
    <name type="scientific">Agrococcus pavilionensis RW1</name>
    <dbReference type="NCBI Taxonomy" id="1330458"/>
    <lineage>
        <taxon>Bacteria</taxon>
        <taxon>Bacillati</taxon>
        <taxon>Actinomycetota</taxon>
        <taxon>Actinomycetes</taxon>
        <taxon>Micrococcales</taxon>
        <taxon>Microbacteriaceae</taxon>
        <taxon>Agrococcus</taxon>
    </lineage>
</organism>
<dbReference type="Proteomes" id="UP000016462">
    <property type="component" value="Unassembled WGS sequence"/>
</dbReference>
<feature type="transmembrane region" description="Helical" evidence="2">
    <location>
        <begin position="85"/>
        <end position="104"/>
    </location>
</feature>
<evidence type="ECO:0000259" key="3">
    <source>
        <dbReference type="Pfam" id="PF03816"/>
    </source>
</evidence>
<sequence>MTLLQAATSIRDPDARRPEVMERRGWWLVLLGFVLPGSAQVLAGNRRLGRIGIVATLALVALLALGAILWFAWRSALLTLIGNSIGLLVVEVLLIAYAVLWLVLGFDTLRLARLRKVRGGARAAIAAVAVFATVAPAALAGYGASVVDASRGLVANLFDFARPAVEPVDGRYTFLLLGGDAGDDREGRRADSMTVVTVNAETGAATMIGVPRNLRNAPFSEGSPMWGPWPDGFDCSSSDCLLNGTYTYGEAHPELYPDAEARGSSPGIEATRDAVEGVTGIPIQFFVLVDMSGFEQLVDALGGLELEVTERVPIAIEGGPVEEWIEPGTQRMDGYHALWYARSRAGSSDYARMARQRQVQEAIIAQFTPQTLLTKYTELSAAGQDMVQTDIPQAMIGGLSELALETRRLPITNLELVPPQVNTGDPDYDAIHAMVQAALADADALTPPTGEPAESPQP</sequence>
<feature type="domain" description="Cell envelope-related transcriptional attenuator" evidence="3">
    <location>
        <begin position="189"/>
        <end position="366"/>
    </location>
</feature>
<feature type="transmembrane region" description="Helical" evidence="2">
    <location>
        <begin position="124"/>
        <end position="144"/>
    </location>
</feature>
<comment type="similarity">
    <text evidence="1">Belongs to the LytR/CpsA/Psr (LCP) family.</text>
</comment>
<dbReference type="InterPro" id="IPR004474">
    <property type="entry name" value="LytR_CpsA_psr"/>
</dbReference>
<dbReference type="Pfam" id="PF03816">
    <property type="entry name" value="LytR_cpsA_psr"/>
    <property type="match status" value="1"/>
</dbReference>
<gene>
    <name evidence="4" type="ORF">L332_10710</name>
</gene>
<keyword evidence="2" id="KW-0472">Membrane</keyword>
<evidence type="ECO:0000313" key="4">
    <source>
        <dbReference type="EMBL" id="ERG64912.1"/>
    </source>
</evidence>
<dbReference type="NCBIfam" id="TIGR00350">
    <property type="entry name" value="lytR_cpsA_psr"/>
    <property type="match status" value="1"/>
</dbReference>
<evidence type="ECO:0000313" key="5">
    <source>
        <dbReference type="Proteomes" id="UP000016462"/>
    </source>
</evidence>
<dbReference type="RefSeq" id="WP_021009932.1">
    <property type="nucleotide sequence ID" value="NZ_ASHR01000014.1"/>
</dbReference>
<name>U1LS31_9MICO</name>
<proteinExistence type="inferred from homology"/>
<keyword evidence="2" id="KW-1133">Transmembrane helix</keyword>
<dbReference type="Gene3D" id="3.40.630.190">
    <property type="entry name" value="LCP protein"/>
    <property type="match status" value="1"/>
</dbReference>
<evidence type="ECO:0000256" key="2">
    <source>
        <dbReference type="SAM" id="Phobius"/>
    </source>
</evidence>
<accession>U1LS31</accession>
<reference evidence="4 5" key="1">
    <citation type="journal article" date="2013" name="Genome Announc.">
        <title>First draft genome sequence from a member of the genus agrococcus, isolated from modern microbialites.</title>
        <authorList>
            <person name="White R.A.III."/>
            <person name="Grassa C.J."/>
            <person name="Suttle C.A."/>
        </authorList>
    </citation>
    <scope>NUCLEOTIDE SEQUENCE [LARGE SCALE GENOMIC DNA]</scope>
    <source>
        <strain evidence="4 5">RW1</strain>
    </source>
</reference>
<feature type="transmembrane region" description="Helical" evidence="2">
    <location>
        <begin position="25"/>
        <end position="44"/>
    </location>
</feature>
<feature type="transmembrane region" description="Helical" evidence="2">
    <location>
        <begin position="51"/>
        <end position="73"/>
    </location>
</feature>